<dbReference type="Pfam" id="PF00481">
    <property type="entry name" value="PP2C"/>
    <property type="match status" value="1"/>
</dbReference>
<dbReference type="Pfam" id="PF02724">
    <property type="entry name" value="CDC45"/>
    <property type="match status" value="1"/>
</dbReference>
<dbReference type="InterPro" id="IPR001932">
    <property type="entry name" value="PPM-type_phosphatase-like_dom"/>
</dbReference>
<dbReference type="EMBL" id="KK100844">
    <property type="protein sequence ID" value="KIZ03468.1"/>
    <property type="molecule type" value="Genomic_DNA"/>
</dbReference>
<evidence type="ECO:0000256" key="1">
    <source>
        <dbReference type="SAM" id="MobiDB-lite"/>
    </source>
</evidence>
<dbReference type="SMART" id="SM00332">
    <property type="entry name" value="PP2Cc"/>
    <property type="match status" value="1"/>
</dbReference>
<dbReference type="KEGG" id="mng:MNEG_4488"/>
<dbReference type="SMART" id="SM00331">
    <property type="entry name" value="PP2C_SIG"/>
    <property type="match status" value="1"/>
</dbReference>
<feature type="region of interest" description="Disordered" evidence="1">
    <location>
        <begin position="308"/>
        <end position="339"/>
    </location>
</feature>
<dbReference type="PANTHER" id="PTHR47992">
    <property type="entry name" value="PROTEIN PHOSPHATASE"/>
    <property type="match status" value="1"/>
</dbReference>
<evidence type="ECO:0000313" key="4">
    <source>
        <dbReference type="Proteomes" id="UP000054498"/>
    </source>
</evidence>
<dbReference type="InterPro" id="IPR036457">
    <property type="entry name" value="PPM-type-like_dom_sf"/>
</dbReference>
<feature type="region of interest" description="Disordered" evidence="1">
    <location>
        <begin position="65"/>
        <end position="91"/>
    </location>
</feature>
<evidence type="ECO:0000313" key="3">
    <source>
        <dbReference type="EMBL" id="KIZ03468.1"/>
    </source>
</evidence>
<feature type="domain" description="PPM-type phosphatase" evidence="2">
    <location>
        <begin position="304"/>
        <end position="681"/>
    </location>
</feature>
<dbReference type="OrthoDB" id="10264738at2759"/>
<dbReference type="PROSITE" id="PS51746">
    <property type="entry name" value="PPM_2"/>
    <property type="match status" value="1"/>
</dbReference>
<feature type="compositionally biased region" description="Gly residues" evidence="1">
    <location>
        <begin position="65"/>
        <end position="85"/>
    </location>
</feature>
<accession>A0A0D2JXW2</accession>
<evidence type="ECO:0000259" key="2">
    <source>
        <dbReference type="PROSITE" id="PS51746"/>
    </source>
</evidence>
<dbReference type="Proteomes" id="UP000054498">
    <property type="component" value="Unassembled WGS sequence"/>
</dbReference>
<dbReference type="RefSeq" id="XP_013902487.1">
    <property type="nucleotide sequence ID" value="XM_014047033.1"/>
</dbReference>
<dbReference type="GO" id="GO:0006270">
    <property type="term" value="P:DNA replication initiation"/>
    <property type="evidence" value="ECO:0007669"/>
    <property type="project" value="InterPro"/>
</dbReference>
<keyword evidence="4" id="KW-1185">Reference proteome</keyword>
<feature type="compositionally biased region" description="Low complexity" evidence="1">
    <location>
        <begin position="368"/>
        <end position="390"/>
    </location>
</feature>
<dbReference type="Gene3D" id="3.60.40.10">
    <property type="entry name" value="PPM-type phosphatase domain"/>
    <property type="match status" value="1"/>
</dbReference>
<dbReference type="SUPFAM" id="SSF81606">
    <property type="entry name" value="PP2C-like"/>
    <property type="match status" value="1"/>
</dbReference>
<feature type="region of interest" description="Disordered" evidence="1">
    <location>
        <begin position="368"/>
        <end position="395"/>
    </location>
</feature>
<dbReference type="InterPro" id="IPR003874">
    <property type="entry name" value="CDC45"/>
</dbReference>
<name>A0A0D2JXW2_9CHLO</name>
<sequence>MSSSNQDLAKKLPLACRNTALSAHDLQFDSFELRYGYSWHLSAADCVHALTGLLVRHTKIGGAGPGSGAGGGGGAGADAAGGGREQGPEDVREEQAAAARDDFWAALEALDVSTPRSMKLLKEGIDEAKALQLAVIKDGGLMITRRQLEANPAHHMQELNLQAIRPTNSDRFRHPLALLRLATFVRDAADVARTARKSKWPMAVVGPDDGSGYCCVIGIRHKQLPKQPQYNVFGTTFQQVLQEEADALKWDQERDGFDAAVVFVHKDSVPTFMTELKIRLGQQARESAEAAGAEAAAAEAAAAAAAAAGAQDGKRKGKHRRREGELPPDSGGGVFDGHGGKEVAEFAQEHLHLHFLCALTESGATGAAEALGSSGSSRASGGHSRGSSGSVFGPCLPDTDDSDATSSTSGCAFCDAAAAGIGAPAALPPPPLPPLHPATTAAAAAARALTAAAAPPHADASSYSSPLLGSCPPSPSASSQASDRRGEAVGRALRQAFMRTDRDLAGTEVGELVGSTAVVAVIGRGEVHLAHCGDSRAVLCRKGAAISLTTDHKPDRSDEAARVKASGGRVVFKAGTHRVMGLLAMSRALGDHFLRPYVIADPEITSFQRSSDDELLILATDGLWDVFAAQEAVNLALRSAQRARARGASRTAACRVASGVLMRAAVTRGSRDNITVVVVDLKQEHGPPSLAA</sequence>
<feature type="non-terminal residue" evidence="3">
    <location>
        <position position="692"/>
    </location>
</feature>
<dbReference type="AlphaFoldDB" id="A0A0D2JXW2"/>
<organism evidence="3 4">
    <name type="scientific">Monoraphidium neglectum</name>
    <dbReference type="NCBI Taxonomy" id="145388"/>
    <lineage>
        <taxon>Eukaryota</taxon>
        <taxon>Viridiplantae</taxon>
        <taxon>Chlorophyta</taxon>
        <taxon>core chlorophytes</taxon>
        <taxon>Chlorophyceae</taxon>
        <taxon>CS clade</taxon>
        <taxon>Sphaeropleales</taxon>
        <taxon>Selenastraceae</taxon>
        <taxon>Monoraphidium</taxon>
    </lineage>
</organism>
<dbReference type="CDD" id="cd00143">
    <property type="entry name" value="PP2Cc"/>
    <property type="match status" value="1"/>
</dbReference>
<gene>
    <name evidence="3" type="ORF">MNEG_4488</name>
</gene>
<feature type="region of interest" description="Disordered" evidence="1">
    <location>
        <begin position="462"/>
        <end position="488"/>
    </location>
</feature>
<reference evidence="3 4" key="1">
    <citation type="journal article" date="2013" name="BMC Genomics">
        <title>Reconstruction of the lipid metabolism for the microalga Monoraphidium neglectum from its genome sequence reveals characteristics suitable for biofuel production.</title>
        <authorList>
            <person name="Bogen C."/>
            <person name="Al-Dilaimi A."/>
            <person name="Albersmeier A."/>
            <person name="Wichmann J."/>
            <person name="Grundmann M."/>
            <person name="Rupp O."/>
            <person name="Lauersen K.J."/>
            <person name="Blifernez-Klassen O."/>
            <person name="Kalinowski J."/>
            <person name="Goesmann A."/>
            <person name="Mussgnug J.H."/>
            <person name="Kruse O."/>
        </authorList>
    </citation>
    <scope>NUCLEOTIDE SEQUENCE [LARGE SCALE GENOMIC DNA]</scope>
    <source>
        <strain evidence="3 4">SAG 48.87</strain>
    </source>
</reference>
<feature type="compositionally biased region" description="Low complexity" evidence="1">
    <location>
        <begin position="462"/>
        <end position="481"/>
    </location>
</feature>
<protein>
    <recommendedName>
        <fullName evidence="2">PPM-type phosphatase domain-containing protein</fullName>
    </recommendedName>
</protein>
<dbReference type="GeneID" id="25737365"/>
<dbReference type="GO" id="GO:0004722">
    <property type="term" value="F:protein serine/threonine phosphatase activity"/>
    <property type="evidence" value="ECO:0007669"/>
    <property type="project" value="InterPro"/>
</dbReference>
<proteinExistence type="predicted"/>
<dbReference type="InterPro" id="IPR015655">
    <property type="entry name" value="PP2C"/>
</dbReference>